<dbReference type="Gene3D" id="3.40.50.1820">
    <property type="entry name" value="alpha/beta hydrolase"/>
    <property type="match status" value="1"/>
</dbReference>
<proteinExistence type="predicted"/>
<evidence type="ECO:0000313" key="4">
    <source>
        <dbReference type="EMBL" id="SMF90259.1"/>
    </source>
</evidence>
<dbReference type="EMBL" id="FXAK01000009">
    <property type="protein sequence ID" value="SMF90259.1"/>
    <property type="molecule type" value="Genomic_DNA"/>
</dbReference>
<name>A0A1X7HQR2_9PROT</name>
<dbReference type="STRING" id="286727.SAMN02982917_7017"/>
<evidence type="ECO:0000256" key="1">
    <source>
        <dbReference type="ARBA" id="ARBA00022801"/>
    </source>
</evidence>
<evidence type="ECO:0000256" key="2">
    <source>
        <dbReference type="SAM" id="MobiDB-lite"/>
    </source>
</evidence>
<dbReference type="RefSeq" id="WP_085091770.1">
    <property type="nucleotide sequence ID" value="NZ_FXAK01000009.1"/>
</dbReference>
<keyword evidence="1" id="KW-0378">Hydrolase</keyword>
<evidence type="ECO:0000259" key="3">
    <source>
        <dbReference type="Pfam" id="PF00561"/>
    </source>
</evidence>
<feature type="region of interest" description="Disordered" evidence="2">
    <location>
        <begin position="294"/>
        <end position="328"/>
    </location>
</feature>
<accession>A0A1X7HQR2</accession>
<gene>
    <name evidence="4" type="ORF">SAMN02982917_7017</name>
</gene>
<evidence type="ECO:0000313" key="5">
    <source>
        <dbReference type="Proteomes" id="UP000192936"/>
    </source>
</evidence>
<dbReference type="InterPro" id="IPR000073">
    <property type="entry name" value="AB_hydrolase_1"/>
</dbReference>
<dbReference type="InterPro" id="IPR029058">
    <property type="entry name" value="AB_hydrolase_fold"/>
</dbReference>
<dbReference type="Proteomes" id="UP000192936">
    <property type="component" value="Unassembled WGS sequence"/>
</dbReference>
<feature type="domain" description="AB hydrolase-1" evidence="3">
    <location>
        <begin position="26"/>
        <end position="188"/>
    </location>
</feature>
<reference evidence="4 5" key="1">
    <citation type="submission" date="2017-04" db="EMBL/GenBank/DDBJ databases">
        <authorList>
            <person name="Afonso C.L."/>
            <person name="Miller P.J."/>
            <person name="Scott M.A."/>
            <person name="Spackman E."/>
            <person name="Goraichik I."/>
            <person name="Dimitrov K.M."/>
            <person name="Suarez D.L."/>
            <person name="Swayne D.E."/>
        </authorList>
    </citation>
    <scope>NUCLEOTIDE SEQUENCE [LARGE SCALE GENOMIC DNA]</scope>
    <source>
        <strain evidence="4 5">A2P</strain>
    </source>
</reference>
<dbReference type="Pfam" id="PF00561">
    <property type="entry name" value="Abhydrolase_1"/>
    <property type="match status" value="1"/>
</dbReference>
<dbReference type="AlphaFoldDB" id="A0A1X7HQR2"/>
<organism evidence="4 5">
    <name type="scientific">Azospirillum oryzae</name>
    <dbReference type="NCBI Taxonomy" id="286727"/>
    <lineage>
        <taxon>Bacteria</taxon>
        <taxon>Pseudomonadati</taxon>
        <taxon>Pseudomonadota</taxon>
        <taxon>Alphaproteobacteria</taxon>
        <taxon>Rhodospirillales</taxon>
        <taxon>Azospirillaceae</taxon>
        <taxon>Azospirillum</taxon>
    </lineage>
</organism>
<dbReference type="PRINTS" id="PR00111">
    <property type="entry name" value="ABHYDROLASE"/>
</dbReference>
<dbReference type="GO" id="GO:0016787">
    <property type="term" value="F:hydrolase activity"/>
    <property type="evidence" value="ECO:0007669"/>
    <property type="project" value="UniProtKB-KW"/>
</dbReference>
<protein>
    <submittedName>
        <fullName evidence="4">Haloacetate dehalogenase</fullName>
    </submittedName>
</protein>
<dbReference type="OrthoDB" id="9812774at2"/>
<dbReference type="PANTHER" id="PTHR43329">
    <property type="entry name" value="EPOXIDE HYDROLASE"/>
    <property type="match status" value="1"/>
</dbReference>
<dbReference type="PRINTS" id="PR00412">
    <property type="entry name" value="EPOXHYDRLASE"/>
</dbReference>
<dbReference type="InterPro" id="IPR000639">
    <property type="entry name" value="Epox_hydrolase-like"/>
</dbReference>
<dbReference type="SUPFAM" id="SSF53474">
    <property type="entry name" value="alpha/beta-Hydrolases"/>
    <property type="match status" value="1"/>
</dbReference>
<sequence>MFEGFDDRSITVDGVDIHTRVGGAGPPLLLLHGFPQSHMLWHGVAPHLARSFTVVLTDLRGYGRSSKPPGDAEHATYSKRRMAADQMAVMTALSFERFSVAGHDRGARVAHRMALDHPQRVERVAFLDIVPTLEVFERVDQAMATAYYHWFFLIQPNGLPEHLIGLDPQTYLRRTLGAWGSDPGIFHEEAVAAYLQTFCDPAAIHAMCEDYRAAATIDLAHDRADRAAGRTVDCPALTLWGDRSVVGRLYPDPLVIWRRYAPHIRGAGLPAGHFLPEERPQDTVDALLSFLSAPVSDGAPPHQQPITERPLHGRSVRNSNTSDRRHRR</sequence>